<proteinExistence type="predicted"/>
<dbReference type="PANTHER" id="PTHR48207">
    <property type="entry name" value="SUCCINATE--HYDROXYMETHYLGLUTARATE COA-TRANSFERASE"/>
    <property type="match status" value="1"/>
</dbReference>
<gene>
    <name evidence="2" type="ORF">HHL08_19790</name>
</gene>
<dbReference type="InterPro" id="IPR044855">
    <property type="entry name" value="CoA-Trfase_III_dom3_sf"/>
</dbReference>
<reference evidence="2 3" key="1">
    <citation type="submission" date="2020-04" db="EMBL/GenBank/DDBJ databases">
        <title>Sphingobium sp. AR-3-1 isolated from Arctic soil.</title>
        <authorList>
            <person name="Dahal R.H."/>
            <person name="Chaudhary D.K."/>
        </authorList>
    </citation>
    <scope>NUCLEOTIDE SEQUENCE [LARGE SCALE GENOMIC DNA]</scope>
    <source>
        <strain evidence="2 3">AR-3-1</strain>
    </source>
</reference>
<comment type="caution">
    <text evidence="2">The sequence shown here is derived from an EMBL/GenBank/DDBJ whole genome shotgun (WGS) entry which is preliminary data.</text>
</comment>
<dbReference type="InterPro" id="IPR003673">
    <property type="entry name" value="CoA-Trfase_fam_III"/>
</dbReference>
<sequence length="405" mass="43590">MTDLPLSGVKIVDFCWIGAGSYTTKLLADLGADVIKVESTRSLDSLRLASPYAGGIRGVNRSGYFADRNSSKRSITINMKEPRGVAIVHRLIRDCDIVANNFRPGTMEKLGVGYETLRHINPGLIFIGMSMNGDEGPDRTMLGYGITIAALTGFLGLSGYPDREPTGTGTNYPDHVPNPCHGAFAIMCALRHKARTGAGQSIDMAQTEPMLSLMPIPVMEHGANGRTVGRTGNRLAGYAPRGVYPVRGEDRWIAISIASDTQWRALCAVLGGSDLGKVEWVEEAGRHAALDVIDRAIAARSADHDGYALMQALQDRGVPAGVVQNAADLVDHDPQLKHRGHWRYLPHSEMGNSLYNGPPFQFASGPIGPRFAAPLLGEHTVEILTERAGLSLSDIDDLTEQGVLV</sequence>
<dbReference type="EMBL" id="JABBFV010000019">
    <property type="protein sequence ID" value="NML12350.1"/>
    <property type="molecule type" value="Genomic_DNA"/>
</dbReference>
<keyword evidence="3" id="KW-1185">Reference proteome</keyword>
<dbReference type="InterPro" id="IPR023606">
    <property type="entry name" value="CoA-Trfase_III_dom_1_sf"/>
</dbReference>
<dbReference type="Gene3D" id="3.30.1540.10">
    <property type="entry name" value="formyl-coa transferase, domain 3"/>
    <property type="match status" value="1"/>
</dbReference>
<dbReference type="PANTHER" id="PTHR48207:SF4">
    <property type="entry name" value="BLL6097 PROTEIN"/>
    <property type="match status" value="1"/>
</dbReference>
<dbReference type="AlphaFoldDB" id="A0A7X9WYU4"/>
<evidence type="ECO:0000313" key="3">
    <source>
        <dbReference type="Proteomes" id="UP000519023"/>
    </source>
</evidence>
<keyword evidence="1 2" id="KW-0808">Transferase</keyword>
<dbReference type="SUPFAM" id="SSF89796">
    <property type="entry name" value="CoA-transferase family III (CaiB/BaiF)"/>
    <property type="match status" value="1"/>
</dbReference>
<dbReference type="Pfam" id="PF02515">
    <property type="entry name" value="CoA_transf_3"/>
    <property type="match status" value="1"/>
</dbReference>
<name>A0A7X9WYU4_9SPHN</name>
<dbReference type="RefSeq" id="WP_169574749.1">
    <property type="nucleotide sequence ID" value="NZ_JABBFV010000019.1"/>
</dbReference>
<organism evidence="2 3">
    <name type="scientific">Sphingobium psychrophilum</name>
    <dbReference type="NCBI Taxonomy" id="2728834"/>
    <lineage>
        <taxon>Bacteria</taxon>
        <taxon>Pseudomonadati</taxon>
        <taxon>Pseudomonadota</taxon>
        <taxon>Alphaproteobacteria</taxon>
        <taxon>Sphingomonadales</taxon>
        <taxon>Sphingomonadaceae</taxon>
        <taxon>Sphingobium</taxon>
    </lineage>
</organism>
<evidence type="ECO:0000313" key="2">
    <source>
        <dbReference type="EMBL" id="NML12350.1"/>
    </source>
</evidence>
<dbReference type="Proteomes" id="UP000519023">
    <property type="component" value="Unassembled WGS sequence"/>
</dbReference>
<accession>A0A7X9WYU4</accession>
<dbReference type="InterPro" id="IPR050483">
    <property type="entry name" value="CoA-transferase_III_domain"/>
</dbReference>
<dbReference type="GO" id="GO:0008410">
    <property type="term" value="F:CoA-transferase activity"/>
    <property type="evidence" value="ECO:0007669"/>
    <property type="project" value="TreeGrafter"/>
</dbReference>
<protein>
    <submittedName>
        <fullName evidence="2">CoA transferase</fullName>
    </submittedName>
</protein>
<evidence type="ECO:0000256" key="1">
    <source>
        <dbReference type="ARBA" id="ARBA00022679"/>
    </source>
</evidence>
<dbReference type="Gene3D" id="3.40.50.10540">
    <property type="entry name" value="Crotonobetainyl-coa:carnitine coa-transferase, domain 1"/>
    <property type="match status" value="1"/>
</dbReference>